<name>A0A915KKN9_ROMCU</name>
<organism evidence="1 2">
    <name type="scientific">Romanomermis culicivorax</name>
    <name type="common">Nematode worm</name>
    <dbReference type="NCBI Taxonomy" id="13658"/>
    <lineage>
        <taxon>Eukaryota</taxon>
        <taxon>Metazoa</taxon>
        <taxon>Ecdysozoa</taxon>
        <taxon>Nematoda</taxon>
        <taxon>Enoplea</taxon>
        <taxon>Dorylaimia</taxon>
        <taxon>Mermithida</taxon>
        <taxon>Mermithoidea</taxon>
        <taxon>Mermithidae</taxon>
        <taxon>Romanomermis</taxon>
    </lineage>
</organism>
<keyword evidence="1" id="KW-1185">Reference proteome</keyword>
<evidence type="ECO:0000313" key="1">
    <source>
        <dbReference type="Proteomes" id="UP000887565"/>
    </source>
</evidence>
<evidence type="ECO:0000313" key="2">
    <source>
        <dbReference type="WBParaSite" id="nRc.2.0.1.t39330-RA"/>
    </source>
</evidence>
<proteinExistence type="predicted"/>
<reference evidence="2" key="1">
    <citation type="submission" date="2022-11" db="UniProtKB">
        <authorList>
            <consortium name="WormBaseParasite"/>
        </authorList>
    </citation>
    <scope>IDENTIFICATION</scope>
</reference>
<protein>
    <submittedName>
        <fullName evidence="2">Uncharacterized protein</fullName>
    </submittedName>
</protein>
<dbReference type="AlphaFoldDB" id="A0A915KKN9"/>
<dbReference type="Proteomes" id="UP000887565">
    <property type="component" value="Unplaced"/>
</dbReference>
<dbReference type="WBParaSite" id="nRc.2.0.1.t39330-RA">
    <property type="protein sequence ID" value="nRc.2.0.1.t39330-RA"/>
    <property type="gene ID" value="nRc.2.0.1.g39330"/>
</dbReference>
<accession>A0A915KKN9</accession>
<sequence length="93" mass="10326">MDPSTQCQLTAQQILDDYSTDSPSSMTILTPDSLKTLTSASFTLPSVLGRFNVQTSDNAASLCGKRLVLFKSCLFQSFKKKQKREETKIEIKS</sequence>